<sequence>MTHTIYAAHMERQVRLPLAPAAYSSAPDERAELLPGVRHLLSLRQQAYLEVARMSEPVEHVCEDEIIIDVMPMIDH</sequence>
<dbReference type="RefSeq" id="WP_069000071.1">
    <property type="nucleotide sequence ID" value="NZ_MDTQ01000001.1"/>
</dbReference>
<dbReference type="Proteomes" id="UP000094291">
    <property type="component" value="Unassembled WGS sequence"/>
</dbReference>
<dbReference type="EMBL" id="MDTQ01000001">
    <property type="protein sequence ID" value="ODC05049.1"/>
    <property type="molecule type" value="Genomic_DNA"/>
</dbReference>
<evidence type="ECO:0000313" key="1">
    <source>
        <dbReference type="EMBL" id="ODC05049.1"/>
    </source>
</evidence>
<evidence type="ECO:0000313" key="2">
    <source>
        <dbReference type="Proteomes" id="UP000094291"/>
    </source>
</evidence>
<dbReference type="AlphaFoldDB" id="A0A1E2VDH2"/>
<gene>
    <name evidence="1" type="ORF">BFW38_17445</name>
</gene>
<accession>A0A1E2VDH2</accession>
<comment type="caution">
    <text evidence="1">The sequence shown here is derived from an EMBL/GenBank/DDBJ whole genome shotgun (WGS) entry which is preliminary data.</text>
</comment>
<name>A0A1E2VDH2_9GAMM</name>
<proteinExistence type="predicted"/>
<reference evidence="1 2" key="1">
    <citation type="submission" date="2016-08" db="EMBL/GenBank/DDBJ databases">
        <authorList>
            <person name="Seilhamer J.J."/>
        </authorList>
    </citation>
    <scope>NUCLEOTIDE SEQUENCE [LARGE SCALE GENOMIC DNA]</scope>
    <source>
        <strain evidence="1 2">PH27A</strain>
    </source>
</reference>
<keyword evidence="2" id="KW-1185">Reference proteome</keyword>
<organism evidence="1 2">
    <name type="scientific">Terasakiispira papahanaumokuakeensis</name>
    <dbReference type="NCBI Taxonomy" id="197479"/>
    <lineage>
        <taxon>Bacteria</taxon>
        <taxon>Pseudomonadati</taxon>
        <taxon>Pseudomonadota</taxon>
        <taxon>Gammaproteobacteria</taxon>
        <taxon>Oceanospirillales</taxon>
        <taxon>Terasakiispira</taxon>
    </lineage>
</organism>
<protein>
    <submittedName>
        <fullName evidence="1">Uncharacterized protein</fullName>
    </submittedName>
</protein>